<dbReference type="RefSeq" id="WP_107843688.1">
    <property type="nucleotide sequence ID" value="NZ_QBKS01000001.1"/>
</dbReference>
<name>A0A2T6BH67_9RHOB</name>
<organism evidence="2 3">
    <name type="scientific">Litoreibacter ponti</name>
    <dbReference type="NCBI Taxonomy" id="1510457"/>
    <lineage>
        <taxon>Bacteria</taxon>
        <taxon>Pseudomonadati</taxon>
        <taxon>Pseudomonadota</taxon>
        <taxon>Alphaproteobacteria</taxon>
        <taxon>Rhodobacterales</taxon>
        <taxon>Roseobacteraceae</taxon>
        <taxon>Litoreibacter</taxon>
    </lineage>
</organism>
<dbReference type="Pfam" id="PF01243">
    <property type="entry name" value="PNPOx_N"/>
    <property type="match status" value="1"/>
</dbReference>
<keyword evidence="3" id="KW-1185">Reference proteome</keyword>
<comment type="caution">
    <text evidence="2">The sequence shown here is derived from an EMBL/GenBank/DDBJ whole genome shotgun (WGS) entry which is preliminary data.</text>
</comment>
<dbReference type="OrthoDB" id="9790331at2"/>
<dbReference type="AlphaFoldDB" id="A0A2T6BH67"/>
<dbReference type="Gene3D" id="2.30.110.10">
    <property type="entry name" value="Electron Transport, Fmn-binding Protein, Chain A"/>
    <property type="match status" value="1"/>
</dbReference>
<proteinExistence type="predicted"/>
<protein>
    <recommendedName>
        <fullName evidence="1">Pyridoxamine 5'-phosphate oxidase N-terminal domain-containing protein</fullName>
    </recommendedName>
</protein>
<evidence type="ECO:0000259" key="1">
    <source>
        <dbReference type="Pfam" id="PF01243"/>
    </source>
</evidence>
<gene>
    <name evidence="2" type="ORF">C8N43_0035</name>
</gene>
<accession>A0A2T6BH67</accession>
<dbReference type="InterPro" id="IPR012349">
    <property type="entry name" value="Split_barrel_FMN-bd"/>
</dbReference>
<reference evidence="2 3" key="1">
    <citation type="submission" date="2018-04" db="EMBL/GenBank/DDBJ databases">
        <title>Genomic Encyclopedia of Archaeal and Bacterial Type Strains, Phase II (KMG-II): from individual species to whole genera.</title>
        <authorList>
            <person name="Goeker M."/>
        </authorList>
    </citation>
    <scope>NUCLEOTIDE SEQUENCE [LARGE SCALE GENOMIC DNA]</scope>
    <source>
        <strain evidence="2 3">DSM 100977</strain>
    </source>
</reference>
<sequence>MPNTYHEIAFTPRVKALQEAQGSREMYAKYEASPKPMKTELTEAEQNYLGARDSFYMASVGETGWPYMQHRGGPAGFVKVLSSHEFGWAEYVGNRQYISTGNIAGEDRVSLFFIDYASKTRLKVFGHARVISPDDPFMAQLSDGSPAQVERGMIVRVASYEWNCPKYITERYTRPEVEQALAQMGARIAELEAKLAAQ</sequence>
<dbReference type="PANTHER" id="PTHR42815:SF2">
    <property type="entry name" value="FAD-BINDING, PUTATIVE (AFU_ORTHOLOGUE AFUA_6G07600)-RELATED"/>
    <property type="match status" value="1"/>
</dbReference>
<feature type="domain" description="Pyridoxamine 5'-phosphate oxidase N-terminal" evidence="1">
    <location>
        <begin position="42"/>
        <end position="141"/>
    </location>
</feature>
<dbReference type="Proteomes" id="UP000243978">
    <property type="component" value="Unassembled WGS sequence"/>
</dbReference>
<evidence type="ECO:0000313" key="3">
    <source>
        <dbReference type="Proteomes" id="UP000243978"/>
    </source>
</evidence>
<dbReference type="EMBL" id="QBKS01000001">
    <property type="protein sequence ID" value="PTX55401.1"/>
    <property type="molecule type" value="Genomic_DNA"/>
</dbReference>
<dbReference type="SUPFAM" id="SSF50475">
    <property type="entry name" value="FMN-binding split barrel"/>
    <property type="match status" value="1"/>
</dbReference>
<evidence type="ECO:0000313" key="2">
    <source>
        <dbReference type="EMBL" id="PTX55401.1"/>
    </source>
</evidence>
<dbReference type="PANTHER" id="PTHR42815">
    <property type="entry name" value="FAD-BINDING, PUTATIVE (AFU_ORTHOLOGUE AFUA_6G07600)-RELATED"/>
    <property type="match status" value="1"/>
</dbReference>
<dbReference type="InterPro" id="IPR011576">
    <property type="entry name" value="Pyridox_Oxase_N"/>
</dbReference>